<dbReference type="RefSeq" id="WP_259659791.1">
    <property type="nucleotide sequence ID" value="NZ_JAHXRI010000001.1"/>
</dbReference>
<accession>A0A953N785</accession>
<dbReference type="InterPro" id="IPR018389">
    <property type="entry name" value="DctP_fam"/>
</dbReference>
<dbReference type="AlphaFoldDB" id="A0A953N785"/>
<evidence type="ECO:0000313" key="4">
    <source>
        <dbReference type="Proteomes" id="UP000739565"/>
    </source>
</evidence>
<keyword evidence="1 2" id="KW-0732">Signal</keyword>
<dbReference type="PANTHER" id="PTHR33376:SF5">
    <property type="entry name" value="EXTRACYTOPLASMIC SOLUTE RECEPTOR PROTEIN"/>
    <property type="match status" value="1"/>
</dbReference>
<dbReference type="PANTHER" id="PTHR33376">
    <property type="match status" value="1"/>
</dbReference>
<dbReference type="Proteomes" id="UP000739565">
    <property type="component" value="Unassembled WGS sequence"/>
</dbReference>
<keyword evidence="4" id="KW-1185">Reference proteome</keyword>
<evidence type="ECO:0000256" key="2">
    <source>
        <dbReference type="SAM" id="SignalP"/>
    </source>
</evidence>
<dbReference type="GO" id="GO:0055085">
    <property type="term" value="P:transmembrane transport"/>
    <property type="evidence" value="ECO:0007669"/>
    <property type="project" value="InterPro"/>
</dbReference>
<dbReference type="Pfam" id="PF03480">
    <property type="entry name" value="DctP"/>
    <property type="match status" value="1"/>
</dbReference>
<comment type="caution">
    <text evidence="3">The sequence shown here is derived from an EMBL/GenBank/DDBJ whole genome shotgun (WGS) entry which is preliminary data.</text>
</comment>
<proteinExistence type="predicted"/>
<feature type="signal peptide" evidence="2">
    <location>
        <begin position="1"/>
        <end position="27"/>
    </location>
</feature>
<evidence type="ECO:0000256" key="1">
    <source>
        <dbReference type="ARBA" id="ARBA00022729"/>
    </source>
</evidence>
<feature type="chain" id="PRO_5036923369" evidence="2">
    <location>
        <begin position="28"/>
        <end position="343"/>
    </location>
</feature>
<gene>
    <name evidence="3" type="primary">dctP</name>
    <name evidence="3" type="ORF">KZZ10_01910</name>
</gene>
<protein>
    <submittedName>
        <fullName evidence="3">TRAP transporter substrate-binding protein DctP</fullName>
    </submittedName>
</protein>
<organism evidence="3 4">
    <name type="scientific">Zwartia hollandica</name>
    <dbReference type="NCBI Taxonomy" id="324606"/>
    <lineage>
        <taxon>Bacteria</taxon>
        <taxon>Pseudomonadati</taxon>
        <taxon>Pseudomonadota</taxon>
        <taxon>Betaproteobacteria</taxon>
        <taxon>Burkholderiales</taxon>
        <taxon>Alcaligenaceae</taxon>
        <taxon>Zwartia</taxon>
    </lineage>
</organism>
<name>A0A953N785_9BURK</name>
<evidence type="ECO:0000313" key="3">
    <source>
        <dbReference type="EMBL" id="MBZ1349389.1"/>
    </source>
</evidence>
<reference evidence="3" key="1">
    <citation type="submission" date="2021-07" db="EMBL/GenBank/DDBJ databases">
        <title>New genus and species of the family Alcaligenaceae.</title>
        <authorList>
            <person name="Hahn M.W."/>
        </authorList>
    </citation>
    <scope>NUCLEOTIDE SEQUENCE</scope>
    <source>
        <strain evidence="3">LF4-65</strain>
    </source>
</reference>
<dbReference type="InterPro" id="IPR038404">
    <property type="entry name" value="TRAP_DctP_sf"/>
</dbReference>
<dbReference type="NCBIfam" id="NF037995">
    <property type="entry name" value="TRAP_S1"/>
    <property type="match status" value="1"/>
</dbReference>
<dbReference type="EMBL" id="JAHXRI010000001">
    <property type="protein sequence ID" value="MBZ1349389.1"/>
    <property type="molecule type" value="Genomic_DNA"/>
</dbReference>
<dbReference type="Gene3D" id="3.40.190.170">
    <property type="entry name" value="Bacterial extracellular solute-binding protein, family 7"/>
    <property type="match status" value="1"/>
</dbReference>
<sequence>MSYKFIKLTAIAIATVASTLSASSVLAQEKLRIALDTNPVHVRNKGVEIFVEELKKRTGNRFAIEVYPSGQLFRDRDVPRALRQDAVEMAVPGTWQLDSAEPNAALQSLPMFYGVKGDVVYKVMDGKLGDFLNKKFEERMRVKILGKWMDLGMQHTYTINKEIKDYPDMKGMKLRYAGGTANAQRINTLGGTALLVPWPDVPLAMSQGVMDGLVTTYESSFSSKLMDSGMKFAFEDYNQFNQYVPMMRANFFNKQPKEVQQAILEAWDIAATAERKNATEAQLKAKEVLVKAGLKVVVPTEEQLLAARRLLMKIQPELVKNIKMDQDVVAEALKNLKEAGVKF</sequence>